<accession>A0A544TSQ9</accession>
<dbReference type="RefSeq" id="WP_142641856.1">
    <property type="nucleotide sequence ID" value="NZ_VDGI01000005.1"/>
</dbReference>
<reference evidence="2 3" key="1">
    <citation type="submission" date="2019-06" db="EMBL/GenBank/DDBJ databases">
        <title>Psychrobacillus vulpis sp. nov., a new species isolated from feces of a red fox that inhabits in The Tablas de Daimiel Natural Park, Albacete, Spain.</title>
        <authorList>
            <person name="Rodriguez M."/>
            <person name="Reina J.C."/>
            <person name="Bejar V."/>
            <person name="Llamas I."/>
        </authorList>
    </citation>
    <scope>NUCLEOTIDE SEQUENCE [LARGE SCALE GENOMIC DNA]</scope>
    <source>
        <strain evidence="2 3">Z8</strain>
    </source>
</reference>
<dbReference type="EMBL" id="VDGI01000005">
    <property type="protein sequence ID" value="TQR20474.1"/>
    <property type="molecule type" value="Genomic_DNA"/>
</dbReference>
<feature type="transmembrane region" description="Helical" evidence="1">
    <location>
        <begin position="38"/>
        <end position="60"/>
    </location>
</feature>
<name>A0A544TSQ9_9BACI</name>
<evidence type="ECO:0000313" key="3">
    <source>
        <dbReference type="Proteomes" id="UP000316626"/>
    </source>
</evidence>
<gene>
    <name evidence="2" type="ORF">FG384_06875</name>
</gene>
<protein>
    <submittedName>
        <fullName evidence="2">Uncharacterized protein</fullName>
    </submittedName>
</protein>
<evidence type="ECO:0000313" key="2">
    <source>
        <dbReference type="EMBL" id="TQR20474.1"/>
    </source>
</evidence>
<dbReference type="OrthoDB" id="2453427at2"/>
<organism evidence="2 3">
    <name type="scientific">Psychrobacillus vulpis</name>
    <dbReference type="NCBI Taxonomy" id="2325572"/>
    <lineage>
        <taxon>Bacteria</taxon>
        <taxon>Bacillati</taxon>
        <taxon>Bacillota</taxon>
        <taxon>Bacilli</taxon>
        <taxon>Bacillales</taxon>
        <taxon>Bacillaceae</taxon>
        <taxon>Psychrobacillus</taxon>
    </lineage>
</organism>
<dbReference type="AlphaFoldDB" id="A0A544TSQ9"/>
<keyword evidence="3" id="KW-1185">Reference proteome</keyword>
<sequence length="63" mass="7216">MSQLYFNQTNNQFNGTTRGWTGQNTGGIKQFQFKMSPITLGITLFAGISFLITIITYYPYFFS</sequence>
<evidence type="ECO:0000256" key="1">
    <source>
        <dbReference type="SAM" id="Phobius"/>
    </source>
</evidence>
<keyword evidence="1" id="KW-1133">Transmembrane helix</keyword>
<dbReference type="Proteomes" id="UP000316626">
    <property type="component" value="Unassembled WGS sequence"/>
</dbReference>
<keyword evidence="1" id="KW-0812">Transmembrane</keyword>
<keyword evidence="1" id="KW-0472">Membrane</keyword>
<proteinExistence type="predicted"/>
<comment type="caution">
    <text evidence="2">The sequence shown here is derived from an EMBL/GenBank/DDBJ whole genome shotgun (WGS) entry which is preliminary data.</text>
</comment>